<proteinExistence type="predicted"/>
<name>A0A0B7C460_9EUPU</name>
<organism evidence="1">
    <name type="scientific">Arion vulgaris</name>
    <dbReference type="NCBI Taxonomy" id="1028688"/>
    <lineage>
        <taxon>Eukaryota</taxon>
        <taxon>Metazoa</taxon>
        <taxon>Spiralia</taxon>
        <taxon>Lophotrochozoa</taxon>
        <taxon>Mollusca</taxon>
        <taxon>Gastropoda</taxon>
        <taxon>Heterobranchia</taxon>
        <taxon>Euthyneura</taxon>
        <taxon>Panpulmonata</taxon>
        <taxon>Eupulmonata</taxon>
        <taxon>Stylommatophora</taxon>
        <taxon>Helicina</taxon>
        <taxon>Arionoidea</taxon>
        <taxon>Arionidae</taxon>
        <taxon>Arion</taxon>
    </lineage>
</organism>
<dbReference type="AlphaFoldDB" id="A0A0B7C460"/>
<protein>
    <submittedName>
        <fullName evidence="1">Uncharacterized protein</fullName>
    </submittedName>
</protein>
<evidence type="ECO:0000313" key="1">
    <source>
        <dbReference type="EMBL" id="CEK99947.1"/>
    </source>
</evidence>
<dbReference type="EMBL" id="HACG01053076">
    <property type="protein sequence ID" value="CEK99947.1"/>
    <property type="molecule type" value="Transcribed_RNA"/>
</dbReference>
<sequence>MPSSLKRSCLEDCSISPISRLNESHNVIPDTRYQFEELSSTPASPCYYTHDKNKPLFSTLGHYMCP</sequence>
<reference evidence="1" key="1">
    <citation type="submission" date="2014-12" db="EMBL/GenBank/DDBJ databases">
        <title>Insight into the proteome of Arion vulgaris.</title>
        <authorList>
            <person name="Aradska J."/>
            <person name="Bulat T."/>
            <person name="Smidak R."/>
            <person name="Sarate P."/>
            <person name="Gangsoo J."/>
            <person name="Sialana F."/>
            <person name="Bilban M."/>
            <person name="Lubec G."/>
        </authorList>
    </citation>
    <scope>NUCLEOTIDE SEQUENCE</scope>
    <source>
        <tissue evidence="1">Skin</tissue>
    </source>
</reference>
<accession>A0A0B7C460</accession>
<gene>
    <name evidence="1" type="primary">ORF222505</name>
</gene>